<reference evidence="2" key="1">
    <citation type="submission" date="2016-10" db="EMBL/GenBank/DDBJ databases">
        <authorList>
            <person name="Varghese N."/>
            <person name="Submissions S."/>
        </authorList>
    </citation>
    <scope>NUCLEOTIDE SEQUENCE [LARGE SCALE GENOMIC DNA]</scope>
    <source>
        <strain evidence="2">CGMCC 1.10121</strain>
    </source>
</reference>
<dbReference type="AlphaFoldDB" id="A0A1H8TKR1"/>
<dbReference type="EMBL" id="FODV01000007">
    <property type="protein sequence ID" value="SEO91411.1"/>
    <property type="molecule type" value="Genomic_DNA"/>
</dbReference>
<dbReference type="Proteomes" id="UP000199126">
    <property type="component" value="Unassembled WGS sequence"/>
</dbReference>
<evidence type="ECO:0000313" key="2">
    <source>
        <dbReference type="Proteomes" id="UP000199126"/>
    </source>
</evidence>
<keyword evidence="2" id="KW-1185">Reference proteome</keyword>
<accession>A0A1H8TKR1</accession>
<gene>
    <name evidence="1" type="ORF">SAMN04487948_107136</name>
</gene>
<organism evidence="1 2">
    <name type="scientific">Halogranum amylolyticum</name>
    <dbReference type="NCBI Taxonomy" id="660520"/>
    <lineage>
        <taxon>Archaea</taxon>
        <taxon>Methanobacteriati</taxon>
        <taxon>Methanobacteriota</taxon>
        <taxon>Stenosarchaea group</taxon>
        <taxon>Halobacteria</taxon>
        <taxon>Halobacteriales</taxon>
        <taxon>Haloferacaceae</taxon>
    </lineage>
</organism>
<sequence>MKESDCSFDGRREFWKETCGEYRGVTADYATMTRTIQRVSAWFDPTTASDHLRPAEPVVDT</sequence>
<proteinExistence type="predicted"/>
<name>A0A1H8TKR1_9EURY</name>
<evidence type="ECO:0000313" key="1">
    <source>
        <dbReference type="EMBL" id="SEO91411.1"/>
    </source>
</evidence>
<protein>
    <submittedName>
        <fullName evidence="1">Uncharacterized protein</fullName>
    </submittedName>
</protein>